<dbReference type="InterPro" id="IPR001810">
    <property type="entry name" value="F-box_dom"/>
</dbReference>
<evidence type="ECO:0000313" key="3">
    <source>
        <dbReference type="Proteomes" id="UP000030669"/>
    </source>
</evidence>
<dbReference type="Gene3D" id="3.80.10.10">
    <property type="entry name" value="Ribonuclease Inhibitor"/>
    <property type="match status" value="1"/>
</dbReference>
<proteinExistence type="predicted"/>
<dbReference type="GeneID" id="19304538"/>
<dbReference type="Proteomes" id="UP000030669">
    <property type="component" value="Unassembled WGS sequence"/>
</dbReference>
<organism evidence="2 3">
    <name type="scientific">Gloeophyllum trabeum (strain ATCC 11539 / FP-39264 / Madison 617)</name>
    <name type="common">Brown rot fungus</name>
    <dbReference type="NCBI Taxonomy" id="670483"/>
    <lineage>
        <taxon>Eukaryota</taxon>
        <taxon>Fungi</taxon>
        <taxon>Dikarya</taxon>
        <taxon>Basidiomycota</taxon>
        <taxon>Agaricomycotina</taxon>
        <taxon>Agaricomycetes</taxon>
        <taxon>Gloeophyllales</taxon>
        <taxon>Gloeophyllaceae</taxon>
        <taxon>Gloeophyllum</taxon>
    </lineage>
</organism>
<name>S7PWZ3_GLOTA</name>
<dbReference type="InterPro" id="IPR032675">
    <property type="entry name" value="LRR_dom_sf"/>
</dbReference>
<dbReference type="AlphaFoldDB" id="S7PWZ3"/>
<dbReference type="SUPFAM" id="SSF52047">
    <property type="entry name" value="RNI-like"/>
    <property type="match status" value="1"/>
</dbReference>
<dbReference type="KEGG" id="gtr:GLOTRDRAFT_140477"/>
<dbReference type="OrthoDB" id="2631350at2759"/>
<protein>
    <recommendedName>
        <fullName evidence="1">F-box domain-containing protein</fullName>
    </recommendedName>
</protein>
<feature type="domain" description="F-box" evidence="1">
    <location>
        <begin position="8"/>
        <end position="52"/>
    </location>
</feature>
<accession>S7PWZ3</accession>
<dbReference type="OMA" id="ANICMAR"/>
<evidence type="ECO:0000259" key="1">
    <source>
        <dbReference type="Pfam" id="PF12937"/>
    </source>
</evidence>
<keyword evidence="3" id="KW-1185">Reference proteome</keyword>
<dbReference type="Pfam" id="PF12937">
    <property type="entry name" value="F-box-like"/>
    <property type="match status" value="1"/>
</dbReference>
<evidence type="ECO:0000313" key="2">
    <source>
        <dbReference type="EMBL" id="EPQ51998.1"/>
    </source>
</evidence>
<gene>
    <name evidence="2" type="ORF">GLOTRDRAFT_140477</name>
</gene>
<reference evidence="2 3" key="1">
    <citation type="journal article" date="2012" name="Science">
        <title>The Paleozoic origin of enzymatic lignin decomposition reconstructed from 31 fungal genomes.</title>
        <authorList>
            <person name="Floudas D."/>
            <person name="Binder M."/>
            <person name="Riley R."/>
            <person name="Barry K."/>
            <person name="Blanchette R.A."/>
            <person name="Henrissat B."/>
            <person name="Martinez A.T."/>
            <person name="Otillar R."/>
            <person name="Spatafora J.W."/>
            <person name="Yadav J.S."/>
            <person name="Aerts A."/>
            <person name="Benoit I."/>
            <person name="Boyd A."/>
            <person name="Carlson A."/>
            <person name="Copeland A."/>
            <person name="Coutinho P.M."/>
            <person name="de Vries R.P."/>
            <person name="Ferreira P."/>
            <person name="Findley K."/>
            <person name="Foster B."/>
            <person name="Gaskell J."/>
            <person name="Glotzer D."/>
            <person name="Gorecki P."/>
            <person name="Heitman J."/>
            <person name="Hesse C."/>
            <person name="Hori C."/>
            <person name="Igarashi K."/>
            <person name="Jurgens J.A."/>
            <person name="Kallen N."/>
            <person name="Kersten P."/>
            <person name="Kohler A."/>
            <person name="Kuees U."/>
            <person name="Kumar T.K.A."/>
            <person name="Kuo A."/>
            <person name="LaButti K."/>
            <person name="Larrondo L.F."/>
            <person name="Lindquist E."/>
            <person name="Ling A."/>
            <person name="Lombard V."/>
            <person name="Lucas S."/>
            <person name="Lundell T."/>
            <person name="Martin R."/>
            <person name="McLaughlin D.J."/>
            <person name="Morgenstern I."/>
            <person name="Morin E."/>
            <person name="Murat C."/>
            <person name="Nagy L.G."/>
            <person name="Nolan M."/>
            <person name="Ohm R.A."/>
            <person name="Patyshakuliyeva A."/>
            <person name="Rokas A."/>
            <person name="Ruiz-Duenas F.J."/>
            <person name="Sabat G."/>
            <person name="Salamov A."/>
            <person name="Samejima M."/>
            <person name="Schmutz J."/>
            <person name="Slot J.C."/>
            <person name="St John F."/>
            <person name="Stenlid J."/>
            <person name="Sun H."/>
            <person name="Sun S."/>
            <person name="Syed K."/>
            <person name="Tsang A."/>
            <person name="Wiebenga A."/>
            <person name="Young D."/>
            <person name="Pisabarro A."/>
            <person name="Eastwood D.C."/>
            <person name="Martin F."/>
            <person name="Cullen D."/>
            <person name="Grigoriev I.V."/>
            <person name="Hibbett D.S."/>
        </authorList>
    </citation>
    <scope>NUCLEOTIDE SEQUENCE [LARGE SCALE GENOMIC DNA]</scope>
    <source>
        <strain evidence="2 3">ATCC 11539</strain>
    </source>
</reference>
<sequence>MHTALNNHDILALIFASLSPEVGSDRASVLNCGLACRAFKEHALDALWRSIYSIMPLLHVIPCINVINGKWALERPVKPNELEHFKYYAHRVQVLLDYQDSISEVDLSVFSQLTQLLGGPLLPRLRATHFVWVPGRQFPDVLIGPMLDFICIRLIRRSRPRPSPDEGRRVAEGFSSLLLKLSRDVPRLCHLIISDTGSYLPIAHDFCSLKRLKTLQVENLPGLRGAPKHGPVLTPNQFLSLSAFTELHHLKLNVAQASGFGDISFHLPYLHRVELIGPVSDVVATLRAVQTSPVVQVGLKLTRYDQVIYSLFPCVVFPHLEELAVSEEPSMALGISQPLEEPSAKTIISSLLSCLDLKKCSIRTPSVVVLADDGMMDSIAQSWPKLEEFAWDFHNLTDIGLTPNTLASFAAHCPRLISLGLPVQLEMPLPNERPISVHGLKHLTCYKALQPYHAAQAAQRILYLFPGLDRVLFDCARIRAEDAWLNEAIEALRGTKNIRGEQELSAAPARD</sequence>
<dbReference type="HOGENOM" id="CLU_021164_0_2_1"/>
<dbReference type="RefSeq" id="XP_007869204.1">
    <property type="nucleotide sequence ID" value="XM_007871013.1"/>
</dbReference>
<dbReference type="EMBL" id="KB469308">
    <property type="protein sequence ID" value="EPQ51998.1"/>
    <property type="molecule type" value="Genomic_DNA"/>
</dbReference>